<dbReference type="EMBL" id="KK198757">
    <property type="protein sequence ID" value="KCW72473.1"/>
    <property type="molecule type" value="Genomic_DNA"/>
</dbReference>
<keyword evidence="1" id="KW-1133">Transmembrane helix</keyword>
<accession>A0A059C210</accession>
<organism evidence="2">
    <name type="scientific">Eucalyptus grandis</name>
    <name type="common">Flooded gum</name>
    <dbReference type="NCBI Taxonomy" id="71139"/>
    <lineage>
        <taxon>Eukaryota</taxon>
        <taxon>Viridiplantae</taxon>
        <taxon>Streptophyta</taxon>
        <taxon>Embryophyta</taxon>
        <taxon>Tracheophyta</taxon>
        <taxon>Spermatophyta</taxon>
        <taxon>Magnoliopsida</taxon>
        <taxon>eudicotyledons</taxon>
        <taxon>Gunneridae</taxon>
        <taxon>Pentapetalae</taxon>
        <taxon>rosids</taxon>
        <taxon>malvids</taxon>
        <taxon>Myrtales</taxon>
        <taxon>Myrtaceae</taxon>
        <taxon>Myrtoideae</taxon>
        <taxon>Eucalypteae</taxon>
        <taxon>Eucalyptus</taxon>
    </lineage>
</organism>
<dbReference type="AlphaFoldDB" id="A0A059C210"/>
<keyword evidence="1" id="KW-0812">Transmembrane</keyword>
<gene>
    <name evidence="2" type="ORF">EUGRSUZ_E00930</name>
</gene>
<dbReference type="Gramene" id="KCW72473">
    <property type="protein sequence ID" value="KCW72473"/>
    <property type="gene ID" value="EUGRSUZ_E00930"/>
</dbReference>
<feature type="transmembrane region" description="Helical" evidence="1">
    <location>
        <begin position="111"/>
        <end position="131"/>
    </location>
</feature>
<evidence type="ECO:0000313" key="2">
    <source>
        <dbReference type="EMBL" id="KCW72473.1"/>
    </source>
</evidence>
<name>A0A059C210_EUCGR</name>
<keyword evidence="1" id="KW-0472">Membrane</keyword>
<proteinExistence type="predicted"/>
<evidence type="ECO:0000256" key="1">
    <source>
        <dbReference type="SAM" id="Phobius"/>
    </source>
</evidence>
<dbReference type="InParanoid" id="A0A059C210"/>
<sequence>MKLLDVARKHMIICQIGDTRQMLFFSCDQELAAYVRRSIPSGRLRAGLYIFRRSRNLHLQRNFLPCSLSIRHWVTQESWSRLFRTCGSAWWFALVFAHFEDWLFYADGISSLLLFLRNLILIFSIHIHFIVEYNFVFDQ</sequence>
<feature type="transmembrane region" description="Helical" evidence="1">
    <location>
        <begin position="81"/>
        <end position="99"/>
    </location>
</feature>
<protein>
    <submittedName>
        <fullName evidence="2">Uncharacterized protein</fullName>
    </submittedName>
</protein>
<reference evidence="2" key="1">
    <citation type="submission" date="2013-07" db="EMBL/GenBank/DDBJ databases">
        <title>The genome of Eucalyptus grandis.</title>
        <authorList>
            <person name="Schmutz J."/>
            <person name="Hayes R."/>
            <person name="Myburg A."/>
            <person name="Tuskan G."/>
            <person name="Grattapaglia D."/>
            <person name="Rokhsar D.S."/>
        </authorList>
    </citation>
    <scope>NUCLEOTIDE SEQUENCE</scope>
    <source>
        <tissue evidence="2">Leaf extractions</tissue>
    </source>
</reference>